<organism evidence="2 3">
    <name type="scientific">candidate division TA06 bacterium 34_109</name>
    <dbReference type="NCBI Taxonomy" id="1635277"/>
    <lineage>
        <taxon>Bacteria</taxon>
        <taxon>Bacteria division TA06</taxon>
    </lineage>
</organism>
<dbReference type="EMBL" id="LGGX01000015">
    <property type="protein sequence ID" value="KUK86587.1"/>
    <property type="molecule type" value="Genomic_DNA"/>
</dbReference>
<feature type="signal peptide" evidence="1">
    <location>
        <begin position="1"/>
        <end position="22"/>
    </location>
</feature>
<accession>A0A117M677</accession>
<comment type="caution">
    <text evidence="2">The sequence shown here is derived from an EMBL/GenBank/DDBJ whole genome shotgun (WGS) entry which is preliminary data.</text>
</comment>
<keyword evidence="1" id="KW-0732">Signal</keyword>
<evidence type="ECO:0000313" key="3">
    <source>
        <dbReference type="Proteomes" id="UP000053467"/>
    </source>
</evidence>
<dbReference type="AlphaFoldDB" id="A0A117M677"/>
<evidence type="ECO:0000313" key="2">
    <source>
        <dbReference type="EMBL" id="KUK86587.1"/>
    </source>
</evidence>
<sequence>MKKIVIFIFLLTLSIISYSHSASEIKATFDFNSKMLYVTVEHSVKDVKSHYIKKIEIQINGKTIITQNYTKQQNENNQDAAYLITDALIGDKITINASCNILGTKKFTLLLNQPENNE</sequence>
<reference evidence="3" key="1">
    <citation type="journal article" date="2015" name="MBio">
        <title>Genome-Resolved Metagenomic Analysis Reveals Roles for Candidate Phyla and Other Microbial Community Members in Biogeochemical Transformations in Oil Reservoirs.</title>
        <authorList>
            <person name="Hu P."/>
            <person name="Tom L."/>
            <person name="Singh A."/>
            <person name="Thomas B.C."/>
            <person name="Baker B.J."/>
            <person name="Piceno Y.M."/>
            <person name="Andersen G.L."/>
            <person name="Banfield J.F."/>
        </authorList>
    </citation>
    <scope>NUCLEOTIDE SEQUENCE [LARGE SCALE GENOMIC DNA]</scope>
</reference>
<evidence type="ECO:0000256" key="1">
    <source>
        <dbReference type="SAM" id="SignalP"/>
    </source>
</evidence>
<feature type="chain" id="PRO_5007151011" evidence="1">
    <location>
        <begin position="23"/>
        <end position="118"/>
    </location>
</feature>
<protein>
    <submittedName>
        <fullName evidence="2">Uncharacterized protein</fullName>
    </submittedName>
</protein>
<proteinExistence type="predicted"/>
<dbReference type="Proteomes" id="UP000053467">
    <property type="component" value="Unassembled WGS sequence"/>
</dbReference>
<name>A0A117M677_UNCT6</name>
<gene>
    <name evidence="2" type="ORF">XE03_1376</name>
</gene>